<comment type="caution">
    <text evidence="1">The sequence shown here is derived from an EMBL/GenBank/DDBJ whole genome shotgun (WGS) entry which is preliminary data.</text>
</comment>
<dbReference type="AlphaFoldDB" id="X1TVZ5"/>
<gene>
    <name evidence="1" type="ORF">S12H4_36508</name>
</gene>
<dbReference type="EMBL" id="BARW01021766">
    <property type="protein sequence ID" value="GAI91750.1"/>
    <property type="molecule type" value="Genomic_DNA"/>
</dbReference>
<proteinExistence type="predicted"/>
<sequence>HDDAVGVGDKDVLYHPFSRPVYIIGLLKDRMMVRL</sequence>
<organism evidence="1">
    <name type="scientific">marine sediment metagenome</name>
    <dbReference type="NCBI Taxonomy" id="412755"/>
    <lineage>
        <taxon>unclassified sequences</taxon>
        <taxon>metagenomes</taxon>
        <taxon>ecological metagenomes</taxon>
    </lineage>
</organism>
<evidence type="ECO:0000313" key="1">
    <source>
        <dbReference type="EMBL" id="GAI91750.1"/>
    </source>
</evidence>
<name>X1TVZ5_9ZZZZ</name>
<feature type="non-terminal residue" evidence="1">
    <location>
        <position position="1"/>
    </location>
</feature>
<reference evidence="1" key="1">
    <citation type="journal article" date="2014" name="Front. Microbiol.">
        <title>High frequency of phylogenetically diverse reductive dehalogenase-homologous genes in deep subseafloor sedimentary metagenomes.</title>
        <authorList>
            <person name="Kawai M."/>
            <person name="Futagami T."/>
            <person name="Toyoda A."/>
            <person name="Takaki Y."/>
            <person name="Nishi S."/>
            <person name="Hori S."/>
            <person name="Arai W."/>
            <person name="Tsubouchi T."/>
            <person name="Morono Y."/>
            <person name="Uchiyama I."/>
            <person name="Ito T."/>
            <person name="Fujiyama A."/>
            <person name="Inagaki F."/>
            <person name="Takami H."/>
        </authorList>
    </citation>
    <scope>NUCLEOTIDE SEQUENCE</scope>
    <source>
        <strain evidence="1">Expedition CK06-06</strain>
    </source>
</reference>
<protein>
    <submittedName>
        <fullName evidence="1">Uncharacterized protein</fullName>
    </submittedName>
</protein>
<accession>X1TVZ5</accession>